<protein>
    <submittedName>
        <fullName evidence="2">Uncharacterized protein</fullName>
    </submittedName>
</protein>
<comment type="caution">
    <text evidence="2">The sequence shown here is derived from an EMBL/GenBank/DDBJ whole genome shotgun (WGS) entry which is preliminary data.</text>
</comment>
<accession>A0A1X0QKA2</accession>
<proteinExistence type="predicted"/>
<sequence>MDEKLYIVIFNMLQKHDKYNEDSDLNGMFEMIGINYIIKIKNILHEGIKKYLNSQNFRKNIESLSKVKSKDVIVVINHFIDFLVEKTLKRSIDNYVKNFQIIDIIELVINQENFLNNDEIEETCLELIYDISNCLSTIYSDSEDKSIMEVLDSLDKEIEDVCKIFIPKIEEKYIEKIKKDIKILKDTILSQCEDDFLSLNNKIINLINLKNIKIKRFYLAQQSFVLLKKIVKIESVFLKVNSVLGYENVVIYNNPMMFDLVQNLTRLIYHISSYHEVENFNLFKKFKLLKIKIRKNYEIVNQNMSVSKNKKAYVLKEEVFKYENDRIFNSEEESELLLKTIDTAYEDFLKDVENGKLDTLYSKKEPKSNKKTNSKKKKDSLKN</sequence>
<name>A0A1X0QKA2_9MICR</name>
<dbReference type="AlphaFoldDB" id="A0A1X0QKA2"/>
<evidence type="ECO:0000313" key="2">
    <source>
        <dbReference type="EMBL" id="ORE00126.1"/>
    </source>
</evidence>
<evidence type="ECO:0000256" key="1">
    <source>
        <dbReference type="SAM" id="MobiDB-lite"/>
    </source>
</evidence>
<organism evidence="2 3">
    <name type="scientific">Hepatospora eriocheir</name>
    <dbReference type="NCBI Taxonomy" id="1081669"/>
    <lineage>
        <taxon>Eukaryota</taxon>
        <taxon>Fungi</taxon>
        <taxon>Fungi incertae sedis</taxon>
        <taxon>Microsporidia</taxon>
        <taxon>Hepatosporidae</taxon>
        <taxon>Hepatospora</taxon>
    </lineage>
</organism>
<evidence type="ECO:0000313" key="3">
    <source>
        <dbReference type="Proteomes" id="UP000192501"/>
    </source>
</evidence>
<dbReference type="VEuPathDB" id="MicrosporidiaDB:HERIO_1527"/>
<gene>
    <name evidence="2" type="ORF">A0H76_2208</name>
</gene>
<dbReference type="Proteomes" id="UP000192501">
    <property type="component" value="Unassembled WGS sequence"/>
</dbReference>
<dbReference type="EMBL" id="LTAI01000061">
    <property type="protein sequence ID" value="ORE00126.1"/>
    <property type="molecule type" value="Genomic_DNA"/>
</dbReference>
<feature type="compositionally biased region" description="Basic residues" evidence="1">
    <location>
        <begin position="369"/>
        <end position="383"/>
    </location>
</feature>
<dbReference type="VEuPathDB" id="MicrosporidiaDB:A0H76_2208"/>
<reference evidence="2 3" key="1">
    <citation type="journal article" date="2017" name="Environ. Microbiol.">
        <title>Decay of the glycolytic pathway and adaptation to intranuclear parasitism within Enterocytozoonidae microsporidia.</title>
        <authorList>
            <person name="Wiredu Boakye D."/>
            <person name="Jaroenlak P."/>
            <person name="Prachumwat A."/>
            <person name="Williams T.A."/>
            <person name="Bateman K.S."/>
            <person name="Itsathitphaisarn O."/>
            <person name="Sritunyalucksana K."/>
            <person name="Paszkiewicz K.H."/>
            <person name="Moore K.A."/>
            <person name="Stentiford G.D."/>
            <person name="Williams B.A."/>
        </authorList>
    </citation>
    <scope>NUCLEOTIDE SEQUENCE [LARGE SCALE GENOMIC DNA]</scope>
    <source>
        <strain evidence="3">canceri</strain>
    </source>
</reference>
<feature type="region of interest" description="Disordered" evidence="1">
    <location>
        <begin position="360"/>
        <end position="383"/>
    </location>
</feature>
<dbReference type="VEuPathDB" id="MicrosporidiaDB:HERIO_2542"/>